<dbReference type="PANTHER" id="PTHR42748">
    <property type="entry name" value="NITROGEN METABOLITE REPRESSION PROTEIN NMRA FAMILY MEMBER"/>
    <property type="match status" value="1"/>
</dbReference>
<protein>
    <submittedName>
        <fullName evidence="5">NmrA domain-containing protein</fullName>
    </submittedName>
</protein>
<evidence type="ECO:0000313" key="6">
    <source>
        <dbReference type="Proteomes" id="UP001362999"/>
    </source>
</evidence>
<dbReference type="AlphaFoldDB" id="A0AAW0D1J4"/>
<evidence type="ECO:0000256" key="1">
    <source>
        <dbReference type="ARBA" id="ARBA00006328"/>
    </source>
</evidence>
<name>A0AAW0D1J4_9AGAR</name>
<dbReference type="Proteomes" id="UP001362999">
    <property type="component" value="Unassembled WGS sequence"/>
</dbReference>
<dbReference type="InterPro" id="IPR036291">
    <property type="entry name" value="NAD(P)-bd_dom_sf"/>
</dbReference>
<dbReference type="Pfam" id="PF05368">
    <property type="entry name" value="NmrA"/>
    <property type="match status" value="1"/>
</dbReference>
<dbReference type="CDD" id="cd05251">
    <property type="entry name" value="NmrA_like_SDR_a"/>
    <property type="match status" value="1"/>
</dbReference>
<gene>
    <name evidence="5" type="ORF">R3P38DRAFT_2507580</name>
</gene>
<organism evidence="5 6">
    <name type="scientific">Favolaschia claudopus</name>
    <dbReference type="NCBI Taxonomy" id="2862362"/>
    <lineage>
        <taxon>Eukaryota</taxon>
        <taxon>Fungi</taxon>
        <taxon>Dikarya</taxon>
        <taxon>Basidiomycota</taxon>
        <taxon>Agaricomycotina</taxon>
        <taxon>Agaricomycetes</taxon>
        <taxon>Agaricomycetidae</taxon>
        <taxon>Agaricales</taxon>
        <taxon>Marasmiineae</taxon>
        <taxon>Mycenaceae</taxon>
        <taxon>Favolaschia</taxon>
    </lineage>
</organism>
<sequence length="319" mass="35068">MTITQDPSAPLIAVVGATGNQGGSVVRALADSTKSYRVRGFTRDSTKPAAQELVKLGVEVIAVSLVVENKEAVYRVFEAATYAFLVTNFWEHVDMDKEVAEGKLLIDAAKAAGASGIIWSGLPSFIKHTNGKYTHVYHFEGKSLITAYGRHSGVPFVDVQAGSYASNFRGFPFAPTKQADGSYVLGLPTKPTTSAPIVDIPRDYGKFVRYALELEVFPDGQEFAAYSENISIEKILEQWGQATGKKFKYVQISRERFKQQLEAAGLPPHIVDDEMDLTAAFDEFGWPVPPIPEALKSQVHTWADYAKKTDWTDFFAGTK</sequence>
<dbReference type="InterPro" id="IPR051164">
    <property type="entry name" value="NmrA-like_oxidored"/>
</dbReference>
<dbReference type="EMBL" id="JAWWNJ010000010">
    <property type="protein sequence ID" value="KAK7046382.1"/>
    <property type="molecule type" value="Genomic_DNA"/>
</dbReference>
<evidence type="ECO:0000313" key="5">
    <source>
        <dbReference type="EMBL" id="KAK7046382.1"/>
    </source>
</evidence>
<dbReference type="InterPro" id="IPR008030">
    <property type="entry name" value="NmrA-like"/>
</dbReference>
<dbReference type="Gene3D" id="3.90.25.10">
    <property type="entry name" value="UDP-galactose 4-epimerase, domain 1"/>
    <property type="match status" value="1"/>
</dbReference>
<dbReference type="Gene3D" id="3.40.50.720">
    <property type="entry name" value="NAD(P)-binding Rossmann-like Domain"/>
    <property type="match status" value="1"/>
</dbReference>
<dbReference type="GO" id="GO:0016491">
    <property type="term" value="F:oxidoreductase activity"/>
    <property type="evidence" value="ECO:0007669"/>
    <property type="project" value="UniProtKB-KW"/>
</dbReference>
<evidence type="ECO:0000256" key="2">
    <source>
        <dbReference type="ARBA" id="ARBA00022857"/>
    </source>
</evidence>
<dbReference type="SUPFAM" id="SSF51735">
    <property type="entry name" value="NAD(P)-binding Rossmann-fold domains"/>
    <property type="match status" value="1"/>
</dbReference>
<evidence type="ECO:0000256" key="3">
    <source>
        <dbReference type="ARBA" id="ARBA00023002"/>
    </source>
</evidence>
<reference evidence="5 6" key="1">
    <citation type="journal article" date="2024" name="J Genomics">
        <title>Draft genome sequencing and assembly of Favolaschia claudopus CIRM-BRFM 2984 isolated from oak limbs.</title>
        <authorList>
            <person name="Navarro D."/>
            <person name="Drula E."/>
            <person name="Chaduli D."/>
            <person name="Cazenave R."/>
            <person name="Ahrendt S."/>
            <person name="Wang J."/>
            <person name="Lipzen A."/>
            <person name="Daum C."/>
            <person name="Barry K."/>
            <person name="Grigoriev I.V."/>
            <person name="Favel A."/>
            <person name="Rosso M.N."/>
            <person name="Martin F."/>
        </authorList>
    </citation>
    <scope>NUCLEOTIDE SEQUENCE [LARGE SCALE GENOMIC DNA]</scope>
    <source>
        <strain evidence="5 6">CIRM-BRFM 2984</strain>
    </source>
</reference>
<feature type="domain" description="NmrA-like" evidence="4">
    <location>
        <begin position="11"/>
        <end position="285"/>
    </location>
</feature>
<evidence type="ECO:0000259" key="4">
    <source>
        <dbReference type="Pfam" id="PF05368"/>
    </source>
</evidence>
<dbReference type="GO" id="GO:0005634">
    <property type="term" value="C:nucleus"/>
    <property type="evidence" value="ECO:0007669"/>
    <property type="project" value="TreeGrafter"/>
</dbReference>
<keyword evidence="3" id="KW-0560">Oxidoreductase</keyword>
<comment type="caution">
    <text evidence="5">The sequence shown here is derived from an EMBL/GenBank/DDBJ whole genome shotgun (WGS) entry which is preliminary data.</text>
</comment>
<keyword evidence="2" id="KW-0521">NADP</keyword>
<dbReference type="PANTHER" id="PTHR42748:SF30">
    <property type="entry name" value="NMRA-LIKE DOMAIN-CONTAINING PROTEIN"/>
    <property type="match status" value="1"/>
</dbReference>
<proteinExistence type="inferred from homology"/>
<keyword evidence="6" id="KW-1185">Reference proteome</keyword>
<comment type="similarity">
    <text evidence="1">Belongs to the NmrA-type oxidoreductase family.</text>
</comment>
<accession>A0AAW0D1J4</accession>